<dbReference type="GO" id="GO:0016491">
    <property type="term" value="F:oxidoreductase activity"/>
    <property type="evidence" value="ECO:0007669"/>
    <property type="project" value="UniProtKB-KW"/>
</dbReference>
<dbReference type="SUPFAM" id="SSF56176">
    <property type="entry name" value="FAD-binding/transporter-associated domain-like"/>
    <property type="match status" value="1"/>
</dbReference>
<sequence length="469" mass="50638">MSLAVQQCLLDAVGGNILLATFPTTLLYQQLDVKPYNLDHPVTPAAVTFPETIQQIANIVSCAAEADIKVQARSGGHSYANYGIGGVDGAIVVDMQNFQQFSYDPTTHYATIGAGTLLADVTNKLDSVGRAMAHGTGPQIGIGGHATIGGLGPASRMWGSALDQIESAQVVLANSSIVTASATENSDLFFAIQGAGASFGIVTDFTFRTQPAPGEAVQYQLLFNLGDTASRADTFKAWQKLISDPDLPREFASNVILTEGILLIQGTYFGTKTEFDAFQLESKFPANQGFNTTVFNDWLGLVGYWAVDAVEDVGGGLPVHFYAKSLPFTNKTLIPDDVVDDFFEYLDTADKGTLTWVIFLDLEGGKISDPPVDSSAYFHRDALFWIQTYAIDLLGPVSATTKTFLNDINDIFITKMPNPPYGAYAGYVDPELANPQDEYWGSNLERLIQIKAAVDPQDVFHNPQSVPVK</sequence>
<keyword evidence="2" id="KW-0285">Flavoprotein</keyword>
<dbReference type="InterPro" id="IPR016169">
    <property type="entry name" value="FAD-bd_PCMH_sub2"/>
</dbReference>
<evidence type="ECO:0000313" key="7">
    <source>
        <dbReference type="Proteomes" id="UP000509510"/>
    </source>
</evidence>
<dbReference type="Gene3D" id="3.40.462.20">
    <property type="match status" value="1"/>
</dbReference>
<gene>
    <name evidence="6" type="ORF">TRUGW13939_01538</name>
</gene>
<dbReference type="EMBL" id="CP055898">
    <property type="protein sequence ID" value="QKX54452.1"/>
    <property type="molecule type" value="Genomic_DNA"/>
</dbReference>
<dbReference type="KEGG" id="trg:TRUGW13939_01538"/>
<dbReference type="Pfam" id="PF08031">
    <property type="entry name" value="BBE"/>
    <property type="match status" value="1"/>
</dbReference>
<dbReference type="InterPro" id="IPR016166">
    <property type="entry name" value="FAD-bd_PCMH"/>
</dbReference>
<dbReference type="Pfam" id="PF01565">
    <property type="entry name" value="FAD_binding_4"/>
    <property type="match status" value="1"/>
</dbReference>
<dbReference type="AlphaFoldDB" id="A0A7H8QL10"/>
<dbReference type="RefSeq" id="XP_035340631.1">
    <property type="nucleotide sequence ID" value="XM_035484738.1"/>
</dbReference>
<comment type="similarity">
    <text evidence="1">Belongs to the oxygen-dependent FAD-linked oxidoreductase family.</text>
</comment>
<dbReference type="Gene3D" id="3.30.465.10">
    <property type="match status" value="1"/>
</dbReference>
<dbReference type="Proteomes" id="UP000509510">
    <property type="component" value="Chromosome I"/>
</dbReference>
<proteinExistence type="inferred from homology"/>
<dbReference type="InterPro" id="IPR006094">
    <property type="entry name" value="Oxid_FAD_bind_N"/>
</dbReference>
<dbReference type="PANTHER" id="PTHR42973">
    <property type="entry name" value="BINDING OXIDOREDUCTASE, PUTATIVE (AFU_ORTHOLOGUE AFUA_1G17690)-RELATED"/>
    <property type="match status" value="1"/>
</dbReference>
<dbReference type="InterPro" id="IPR012951">
    <property type="entry name" value="BBE"/>
</dbReference>
<keyword evidence="4" id="KW-0560">Oxidoreductase</keyword>
<name>A0A7H8QL10_TALRU</name>
<dbReference type="GeneID" id="55989049"/>
<reference evidence="7" key="1">
    <citation type="submission" date="2020-06" db="EMBL/GenBank/DDBJ databases">
        <title>A chromosome-scale genome assembly of Talaromyces rugulosus W13939.</title>
        <authorList>
            <person name="Wang B."/>
            <person name="Guo L."/>
            <person name="Ye K."/>
            <person name="Wang L."/>
        </authorList>
    </citation>
    <scope>NUCLEOTIDE SEQUENCE [LARGE SCALE GENOMIC DNA]</scope>
    <source>
        <strain evidence="7">W13939</strain>
    </source>
</reference>
<accession>A0A7H8QL10</accession>
<keyword evidence="7" id="KW-1185">Reference proteome</keyword>
<feature type="domain" description="FAD-binding PCMH-type" evidence="5">
    <location>
        <begin position="40"/>
        <end position="212"/>
    </location>
</feature>
<evidence type="ECO:0000259" key="5">
    <source>
        <dbReference type="PROSITE" id="PS51387"/>
    </source>
</evidence>
<dbReference type="OrthoDB" id="407275at2759"/>
<dbReference type="InterPro" id="IPR036318">
    <property type="entry name" value="FAD-bd_PCMH-like_sf"/>
</dbReference>
<organism evidence="6 7">
    <name type="scientific">Talaromyces rugulosus</name>
    <name type="common">Penicillium rugulosum</name>
    <dbReference type="NCBI Taxonomy" id="121627"/>
    <lineage>
        <taxon>Eukaryota</taxon>
        <taxon>Fungi</taxon>
        <taxon>Dikarya</taxon>
        <taxon>Ascomycota</taxon>
        <taxon>Pezizomycotina</taxon>
        <taxon>Eurotiomycetes</taxon>
        <taxon>Eurotiomycetidae</taxon>
        <taxon>Eurotiales</taxon>
        <taxon>Trichocomaceae</taxon>
        <taxon>Talaromyces</taxon>
        <taxon>Talaromyces sect. Islandici</taxon>
    </lineage>
</organism>
<evidence type="ECO:0000256" key="3">
    <source>
        <dbReference type="ARBA" id="ARBA00022827"/>
    </source>
</evidence>
<evidence type="ECO:0000256" key="4">
    <source>
        <dbReference type="ARBA" id="ARBA00023002"/>
    </source>
</evidence>
<dbReference type="PANTHER" id="PTHR42973:SF17">
    <property type="entry name" value="OXIDASE, PUTATIVE (AFU_ORTHOLOGUE AFUA_6G14340)-RELATED"/>
    <property type="match status" value="1"/>
</dbReference>
<protein>
    <recommendedName>
        <fullName evidence="5">FAD-binding PCMH-type domain-containing protein</fullName>
    </recommendedName>
</protein>
<evidence type="ECO:0000256" key="2">
    <source>
        <dbReference type="ARBA" id="ARBA00022630"/>
    </source>
</evidence>
<evidence type="ECO:0000313" key="6">
    <source>
        <dbReference type="EMBL" id="QKX54452.1"/>
    </source>
</evidence>
<evidence type="ECO:0000256" key="1">
    <source>
        <dbReference type="ARBA" id="ARBA00005466"/>
    </source>
</evidence>
<keyword evidence="3" id="KW-0274">FAD</keyword>
<dbReference type="GO" id="GO:0071949">
    <property type="term" value="F:FAD binding"/>
    <property type="evidence" value="ECO:0007669"/>
    <property type="project" value="InterPro"/>
</dbReference>
<dbReference type="PROSITE" id="PS51387">
    <property type="entry name" value="FAD_PCMH"/>
    <property type="match status" value="1"/>
</dbReference>
<dbReference type="InterPro" id="IPR050416">
    <property type="entry name" value="FAD-linked_Oxidoreductase"/>
</dbReference>